<keyword evidence="3" id="KW-1185">Reference proteome</keyword>
<name>A0A5S4GFV6_9ACTN</name>
<accession>A0A5S4GFV6</accession>
<gene>
    <name evidence="2" type="ORF">ETD85_24415</name>
</gene>
<feature type="domain" description="DUF6487" evidence="1">
    <location>
        <begin position="8"/>
        <end position="66"/>
    </location>
</feature>
<reference evidence="2 3" key="1">
    <citation type="submission" date="2019-05" db="EMBL/GenBank/DDBJ databases">
        <title>Draft genome sequence of Nonomuraea zeae DSM 100528.</title>
        <authorList>
            <person name="Saricaoglu S."/>
            <person name="Isik K."/>
        </authorList>
    </citation>
    <scope>NUCLEOTIDE SEQUENCE [LARGE SCALE GENOMIC DNA]</scope>
    <source>
        <strain evidence="2 3">DSM 100528</strain>
    </source>
</reference>
<evidence type="ECO:0000259" key="1">
    <source>
        <dbReference type="Pfam" id="PF20097"/>
    </source>
</evidence>
<proteinExistence type="predicted"/>
<organism evidence="2 3">
    <name type="scientific">Nonomuraea zeae</name>
    <dbReference type="NCBI Taxonomy" id="1642303"/>
    <lineage>
        <taxon>Bacteria</taxon>
        <taxon>Bacillati</taxon>
        <taxon>Actinomycetota</taxon>
        <taxon>Actinomycetes</taxon>
        <taxon>Streptosporangiales</taxon>
        <taxon>Streptosporangiaceae</taxon>
        <taxon>Nonomuraea</taxon>
    </lineage>
</organism>
<evidence type="ECO:0000313" key="2">
    <source>
        <dbReference type="EMBL" id="TMR31845.1"/>
    </source>
</evidence>
<evidence type="ECO:0000313" key="3">
    <source>
        <dbReference type="Proteomes" id="UP000306628"/>
    </source>
</evidence>
<dbReference type="Pfam" id="PF20097">
    <property type="entry name" value="DUF6487"/>
    <property type="match status" value="1"/>
</dbReference>
<dbReference type="RefSeq" id="WP_138692110.1">
    <property type="nucleotide sequence ID" value="NZ_JBHSAZ010000106.1"/>
</dbReference>
<protein>
    <recommendedName>
        <fullName evidence="1">DUF6487 domain-containing protein</fullName>
    </recommendedName>
</protein>
<dbReference type="OrthoDB" id="3539290at2"/>
<dbReference type="EMBL" id="VCKX01000077">
    <property type="protein sequence ID" value="TMR31845.1"/>
    <property type="molecule type" value="Genomic_DNA"/>
</dbReference>
<sequence>MTDTALPCPLCANVMEAGIVVGRSPGVKFKKQMSMLGDIGGVRLTRGFGYRSVDALRCDACSTVVIPGS</sequence>
<dbReference type="Proteomes" id="UP000306628">
    <property type="component" value="Unassembled WGS sequence"/>
</dbReference>
<comment type="caution">
    <text evidence="2">The sequence shown here is derived from an EMBL/GenBank/DDBJ whole genome shotgun (WGS) entry which is preliminary data.</text>
</comment>
<dbReference type="InterPro" id="IPR045504">
    <property type="entry name" value="DUF6487"/>
</dbReference>
<dbReference type="AlphaFoldDB" id="A0A5S4GFV6"/>